<dbReference type="Proteomes" id="UP000054217">
    <property type="component" value="Unassembled WGS sequence"/>
</dbReference>
<dbReference type="InParanoid" id="A0A0C3KTY6"/>
<dbReference type="HOGENOM" id="CLU_113797_0_0_1"/>
<dbReference type="OrthoDB" id="5597211at2759"/>
<gene>
    <name evidence="1" type="ORF">M404DRAFT_993991</name>
</gene>
<evidence type="ECO:0000313" key="1">
    <source>
        <dbReference type="EMBL" id="KIO13027.1"/>
    </source>
</evidence>
<dbReference type="AlphaFoldDB" id="A0A0C3KTY6"/>
<protein>
    <submittedName>
        <fullName evidence="1">Uncharacterized protein</fullName>
    </submittedName>
</protein>
<accession>A0A0C3KTY6</accession>
<sequence>MNALVNLYHQSDRFITPETLSDAIDQAFTRQDNFPGDGDSQKHSFAEILNMRAQQRQSPKFYLGRDLYTHSTLDSSQMGPGWTESKEKRVDRIYEALMGTTRDGKPSWTAIKENAGRVQAQMAADRGRRD</sequence>
<reference evidence="2" key="2">
    <citation type="submission" date="2015-01" db="EMBL/GenBank/DDBJ databases">
        <title>Evolutionary Origins and Diversification of the Mycorrhizal Mutualists.</title>
        <authorList>
            <consortium name="DOE Joint Genome Institute"/>
            <consortium name="Mycorrhizal Genomics Consortium"/>
            <person name="Kohler A."/>
            <person name="Kuo A."/>
            <person name="Nagy L.G."/>
            <person name="Floudas D."/>
            <person name="Copeland A."/>
            <person name="Barry K.W."/>
            <person name="Cichocki N."/>
            <person name="Veneault-Fourrey C."/>
            <person name="LaButti K."/>
            <person name="Lindquist E.A."/>
            <person name="Lipzen A."/>
            <person name="Lundell T."/>
            <person name="Morin E."/>
            <person name="Murat C."/>
            <person name="Riley R."/>
            <person name="Ohm R."/>
            <person name="Sun H."/>
            <person name="Tunlid A."/>
            <person name="Henrissat B."/>
            <person name="Grigoriev I.V."/>
            <person name="Hibbett D.S."/>
            <person name="Martin F."/>
        </authorList>
    </citation>
    <scope>NUCLEOTIDE SEQUENCE [LARGE SCALE GENOMIC DNA]</scope>
    <source>
        <strain evidence="2">Marx 270</strain>
    </source>
</reference>
<organism evidence="1 2">
    <name type="scientific">Pisolithus tinctorius Marx 270</name>
    <dbReference type="NCBI Taxonomy" id="870435"/>
    <lineage>
        <taxon>Eukaryota</taxon>
        <taxon>Fungi</taxon>
        <taxon>Dikarya</taxon>
        <taxon>Basidiomycota</taxon>
        <taxon>Agaricomycotina</taxon>
        <taxon>Agaricomycetes</taxon>
        <taxon>Agaricomycetidae</taxon>
        <taxon>Boletales</taxon>
        <taxon>Sclerodermatineae</taxon>
        <taxon>Pisolithaceae</taxon>
        <taxon>Pisolithus</taxon>
    </lineage>
</organism>
<evidence type="ECO:0000313" key="2">
    <source>
        <dbReference type="Proteomes" id="UP000054217"/>
    </source>
</evidence>
<dbReference type="EMBL" id="KN831947">
    <property type="protein sequence ID" value="KIO13027.1"/>
    <property type="molecule type" value="Genomic_DNA"/>
</dbReference>
<proteinExistence type="predicted"/>
<name>A0A0C3KTY6_PISTI</name>
<reference evidence="1 2" key="1">
    <citation type="submission" date="2014-04" db="EMBL/GenBank/DDBJ databases">
        <authorList>
            <consortium name="DOE Joint Genome Institute"/>
            <person name="Kuo A."/>
            <person name="Kohler A."/>
            <person name="Costa M.D."/>
            <person name="Nagy L.G."/>
            <person name="Floudas D."/>
            <person name="Copeland A."/>
            <person name="Barry K.W."/>
            <person name="Cichocki N."/>
            <person name="Veneault-Fourrey C."/>
            <person name="LaButti K."/>
            <person name="Lindquist E.A."/>
            <person name="Lipzen A."/>
            <person name="Lundell T."/>
            <person name="Morin E."/>
            <person name="Murat C."/>
            <person name="Sun H."/>
            <person name="Tunlid A."/>
            <person name="Henrissat B."/>
            <person name="Grigoriev I.V."/>
            <person name="Hibbett D.S."/>
            <person name="Martin F."/>
            <person name="Nordberg H.P."/>
            <person name="Cantor M.N."/>
            <person name="Hua S.X."/>
        </authorList>
    </citation>
    <scope>NUCLEOTIDE SEQUENCE [LARGE SCALE GENOMIC DNA]</scope>
    <source>
        <strain evidence="1 2">Marx 270</strain>
    </source>
</reference>
<keyword evidence="2" id="KW-1185">Reference proteome</keyword>